<dbReference type="RefSeq" id="WP_152709049.1">
    <property type="nucleotide sequence ID" value="NZ_VOSJ01000047.1"/>
</dbReference>
<evidence type="ECO:0000313" key="5">
    <source>
        <dbReference type="EMBL" id="MPR24141.1"/>
    </source>
</evidence>
<proteinExistence type="inferred from homology"/>
<dbReference type="Proteomes" id="UP000403266">
    <property type="component" value="Unassembled WGS sequence"/>
</dbReference>
<dbReference type="GO" id="GO:0015627">
    <property type="term" value="C:type II protein secretion system complex"/>
    <property type="evidence" value="ECO:0007669"/>
    <property type="project" value="TreeGrafter"/>
</dbReference>
<dbReference type="InterPro" id="IPR004846">
    <property type="entry name" value="T2SS/T3SS_dom"/>
</dbReference>
<evidence type="ECO:0000313" key="6">
    <source>
        <dbReference type="Proteomes" id="UP000403266"/>
    </source>
</evidence>
<dbReference type="Pfam" id="PF00263">
    <property type="entry name" value="Secretin"/>
    <property type="match status" value="1"/>
</dbReference>
<gene>
    <name evidence="5" type="ORF">FS320_02595</name>
</gene>
<feature type="domain" description="Type II/III secretion system secretin-like" evidence="3">
    <location>
        <begin position="300"/>
        <end position="469"/>
    </location>
</feature>
<organism evidence="5 6">
    <name type="scientific">Microvirga tunisiensis</name>
    <dbReference type="NCBI Taxonomy" id="2108360"/>
    <lineage>
        <taxon>Bacteria</taxon>
        <taxon>Pseudomonadati</taxon>
        <taxon>Pseudomonadota</taxon>
        <taxon>Alphaproteobacteria</taxon>
        <taxon>Hyphomicrobiales</taxon>
        <taxon>Methylobacteriaceae</taxon>
        <taxon>Microvirga</taxon>
    </lineage>
</organism>
<sequence>MPFINSPAGSPVRRAIAIVLAASTVLSPTISIAADYQTAPIMTLSTRPASRPTSRPVSGMNRTIDLAVGTSDMIDLDTEAADIFVANPKIANAVIKSNRRLFLVGASNGSTTIYIMDTDGRRVATFDVRVAQDLSLLRETLSQTIPGAQIVANMVGNKIILTGEVASAGEAQQAMDIASAFLDGGPGGAMASAMGPRGMPMLPAEDSGGSSPGPSNGGIINALTIRGQDQVMLKVQVAEISRNVLKQLGVNANGTWKVGNWLAGGTFDAPFSLQGMDKTRSVLGGDFAGDKGKGSAMLKAMEQAGVARTLAEPTLTAVSGESATFLVGGEMPVPTAVQCVPGGGCTPTITFKKFGVSLNFTPVVMSGGRMSIRVGTEVSEVDSTIAQTIPVGEDTTFTIPGFKTRKSETTVELSSGSTMMTAGLIQTNTRQAINGYPGLMNVPILGVLFRSRDYQRSETELVITVTPYLSKPVDPKKAVRPDKGFENAPDPATVFLGQVNRVTPRQAPSKKPLNGVGFIVN</sequence>
<keyword evidence="2" id="KW-0732">Signal</keyword>
<dbReference type="Pfam" id="PF13629">
    <property type="entry name" value="T2SS-T3SS_pil_N"/>
    <property type="match status" value="1"/>
</dbReference>
<feature type="domain" description="Pilus formation protein N-terminal" evidence="4">
    <location>
        <begin position="62"/>
        <end position="131"/>
    </location>
</feature>
<comment type="caution">
    <text evidence="5">The sequence shown here is derived from an EMBL/GenBank/DDBJ whole genome shotgun (WGS) entry which is preliminary data.</text>
</comment>
<name>A0A5N7MB47_9HYPH</name>
<dbReference type="PANTHER" id="PTHR30332">
    <property type="entry name" value="PROBABLE GENERAL SECRETION PATHWAY PROTEIN D"/>
    <property type="match status" value="1"/>
</dbReference>
<feature type="chain" id="PRO_5030135238" evidence="2">
    <location>
        <begin position="34"/>
        <end position="521"/>
    </location>
</feature>
<dbReference type="PANTHER" id="PTHR30332:SF17">
    <property type="entry name" value="TYPE IV PILIATION SYSTEM PROTEIN DR_0774-RELATED"/>
    <property type="match status" value="1"/>
</dbReference>
<dbReference type="PRINTS" id="PR00811">
    <property type="entry name" value="BCTERIALGSPD"/>
</dbReference>
<protein>
    <submittedName>
        <fullName evidence="5">Type II and III secretion system protein family protein</fullName>
    </submittedName>
</protein>
<dbReference type="OrthoDB" id="9775455at2"/>
<reference evidence="5 6" key="1">
    <citation type="journal article" date="2019" name="Syst. Appl. Microbiol.">
        <title>Microvirga tunisiensis sp. nov., a root nodule symbiotic bacterium isolated from Lupinus micranthus and L. luteus grown in Northern Tunisia.</title>
        <authorList>
            <person name="Msaddak A."/>
            <person name="Rejili M."/>
            <person name="Duran D."/>
            <person name="Mars M."/>
            <person name="Palacios J.M."/>
            <person name="Ruiz-Argueso T."/>
            <person name="Rey L."/>
            <person name="Imperial J."/>
        </authorList>
    </citation>
    <scope>NUCLEOTIDE SEQUENCE [LARGE SCALE GENOMIC DNA]</scope>
    <source>
        <strain evidence="5 6">Lmie10</strain>
    </source>
</reference>
<feature type="signal peptide" evidence="2">
    <location>
        <begin position="1"/>
        <end position="33"/>
    </location>
</feature>
<evidence type="ECO:0000256" key="2">
    <source>
        <dbReference type="SAM" id="SignalP"/>
    </source>
</evidence>
<dbReference type="AlphaFoldDB" id="A0A5N7MB47"/>
<dbReference type="InterPro" id="IPR032789">
    <property type="entry name" value="T2SS-T3SS_pil_N"/>
</dbReference>
<accession>A0A5N7MB47</accession>
<dbReference type="InterPro" id="IPR050810">
    <property type="entry name" value="Bact_Secretion_Sys_Channel"/>
</dbReference>
<evidence type="ECO:0000259" key="4">
    <source>
        <dbReference type="Pfam" id="PF13629"/>
    </source>
</evidence>
<dbReference type="InterPro" id="IPR001775">
    <property type="entry name" value="GspD/PilQ"/>
</dbReference>
<evidence type="ECO:0000256" key="1">
    <source>
        <dbReference type="RuleBase" id="RU004003"/>
    </source>
</evidence>
<dbReference type="GO" id="GO:0009306">
    <property type="term" value="P:protein secretion"/>
    <property type="evidence" value="ECO:0007669"/>
    <property type="project" value="InterPro"/>
</dbReference>
<evidence type="ECO:0000259" key="3">
    <source>
        <dbReference type="Pfam" id="PF00263"/>
    </source>
</evidence>
<dbReference type="EMBL" id="VOSK01000003">
    <property type="protein sequence ID" value="MPR24141.1"/>
    <property type="molecule type" value="Genomic_DNA"/>
</dbReference>
<keyword evidence="6" id="KW-1185">Reference proteome</keyword>
<comment type="similarity">
    <text evidence="1">Belongs to the bacterial secretin family.</text>
</comment>